<organism evidence="1 2">
    <name type="scientific">Bacillus thuringiensis</name>
    <dbReference type="NCBI Taxonomy" id="1428"/>
    <lineage>
        <taxon>Bacteria</taxon>
        <taxon>Bacillati</taxon>
        <taxon>Bacillota</taxon>
        <taxon>Bacilli</taxon>
        <taxon>Bacillales</taxon>
        <taxon>Bacillaceae</taxon>
        <taxon>Bacillus</taxon>
        <taxon>Bacillus cereus group</taxon>
    </lineage>
</organism>
<gene>
    <name evidence="1" type="ORF">CN495_08160</name>
</gene>
<reference evidence="1 2" key="1">
    <citation type="submission" date="2017-09" db="EMBL/GenBank/DDBJ databases">
        <title>Large-scale bioinformatics analysis of Bacillus genomes uncovers conserved roles of natural products in bacterial physiology.</title>
        <authorList>
            <consortium name="Agbiome Team Llc"/>
            <person name="Bleich R.M."/>
            <person name="Kirk G.J."/>
            <person name="Santa Maria K.C."/>
            <person name="Allen S.E."/>
            <person name="Farag S."/>
            <person name="Shank E.A."/>
            <person name="Bowers A."/>
        </authorList>
    </citation>
    <scope>NUCLEOTIDE SEQUENCE [LARGE SCALE GENOMIC DNA]</scope>
    <source>
        <strain evidence="1 2">AFS005140</strain>
    </source>
</reference>
<dbReference type="Proteomes" id="UP000219897">
    <property type="component" value="Unassembled WGS sequence"/>
</dbReference>
<dbReference type="InterPro" id="IPR045397">
    <property type="entry name" value="TumE-like"/>
</dbReference>
<comment type="caution">
    <text evidence="1">The sequence shown here is derived from an EMBL/GenBank/DDBJ whole genome shotgun (WGS) entry which is preliminary data.</text>
</comment>
<sequence>MSQKLEPTSWRVIKRDFSHLIEEIRESRDSTRAEVQMTIVFRDMSKLKCREYVVDGFIDVFQYDLYDGYGNVIAKFHSEPHKEEALQTATEPFHMHVRRDKQDYAASVRKPLPEQLRTVEGVLILLEHSENLKYLHTK</sequence>
<evidence type="ECO:0000313" key="1">
    <source>
        <dbReference type="EMBL" id="PER55717.1"/>
    </source>
</evidence>
<proteinExistence type="predicted"/>
<evidence type="ECO:0000313" key="2">
    <source>
        <dbReference type="Proteomes" id="UP000219897"/>
    </source>
</evidence>
<name>A0ABD6SNB4_BACTU</name>
<dbReference type="Pfam" id="PF20126">
    <property type="entry name" value="TumE"/>
    <property type="match status" value="1"/>
</dbReference>
<dbReference type="EMBL" id="NTYF01000023">
    <property type="protein sequence ID" value="PER55717.1"/>
    <property type="molecule type" value="Genomic_DNA"/>
</dbReference>
<dbReference type="AlphaFoldDB" id="A0ABD6SNB4"/>
<protein>
    <submittedName>
        <fullName evidence="1">Uncharacterized protein</fullName>
    </submittedName>
</protein>
<dbReference type="RefSeq" id="WP_098317057.1">
    <property type="nucleotide sequence ID" value="NZ_NTYF01000023.1"/>
</dbReference>
<accession>A0ABD6SNB4</accession>